<evidence type="ECO:0000256" key="5">
    <source>
        <dbReference type="PROSITE-ProRule" id="PRU00042"/>
    </source>
</evidence>
<organism evidence="8">
    <name type="scientific">Eremomyces bilateralis CBS 781.70</name>
    <dbReference type="NCBI Taxonomy" id="1392243"/>
    <lineage>
        <taxon>Eukaryota</taxon>
        <taxon>Fungi</taxon>
        <taxon>Dikarya</taxon>
        <taxon>Ascomycota</taxon>
        <taxon>Pezizomycotina</taxon>
        <taxon>Dothideomycetes</taxon>
        <taxon>Dothideomycetes incertae sedis</taxon>
        <taxon>Eremomycetales</taxon>
        <taxon>Eremomycetaceae</taxon>
        <taxon>Eremomyces</taxon>
    </lineage>
</organism>
<dbReference type="EMBL" id="ML975159">
    <property type="protein sequence ID" value="KAF1812081.1"/>
    <property type="molecule type" value="Genomic_DNA"/>
</dbReference>
<proteinExistence type="predicted"/>
<accession>A0A6G1G2D2</accession>
<dbReference type="PANTHER" id="PTHR23235">
    <property type="entry name" value="KRUEPPEL-LIKE TRANSCRIPTION FACTOR"/>
    <property type="match status" value="1"/>
</dbReference>
<keyword evidence="9" id="KW-1185">Reference proteome</keyword>
<keyword evidence="1" id="KW-0479">Metal-binding</keyword>
<feature type="domain" description="C2H2-type" evidence="7">
    <location>
        <begin position="260"/>
        <end position="289"/>
    </location>
</feature>
<dbReference type="FunFam" id="3.30.160.60:FF:000710">
    <property type="entry name" value="Zinc finger protein 768"/>
    <property type="match status" value="1"/>
</dbReference>
<sequence>MAAVVAPHGGTWQERRMSYNMLHMPSSTMAFSSYDLGSRSATAVPNSQPFPFDMSMRTFTTGMNSSIPMHQTAYGIEAMGVHQYSMPPSYVSMPASTAHTHAVSYQTASDISTGVPRIPEVRNGAAIHQPIKVEMESPIQSPQMLKDSLMATEMSGADSVNAETGINFSTDVDTLMRTIQSKTETAARASSERAGLVNGFEAVNSQNESRSYPQHQKKMGRATGKARKKYVCRIPGCDKLFSQKTHLDIHTRAHTGFKPFICKEPSCGQRFTQLGNLKTHERRHTGERPYSCEECGKTFAQRGNVRAHQIVHLQIKPFTCLLDDCGKQFTQLGNLKSHQNKFHSATLRFLAHKFSSIREGDPVTAQDKDLWEYFARLYRNSNKGIKGRGKHRRIATTSPEFHSSSSPPASASSNASYGASTGPSSVDSASANAKHERGSRDSSLVSEQGHHNLTMQRQGSLHGMHHHHINPNIRTDEHFGFDGANVEYGDLVFPERKMF</sequence>
<feature type="region of interest" description="Disordered" evidence="6">
    <location>
        <begin position="384"/>
        <end position="448"/>
    </location>
</feature>
<evidence type="ECO:0000256" key="3">
    <source>
        <dbReference type="ARBA" id="ARBA00022771"/>
    </source>
</evidence>
<dbReference type="GO" id="GO:0000978">
    <property type="term" value="F:RNA polymerase II cis-regulatory region sequence-specific DNA binding"/>
    <property type="evidence" value="ECO:0007669"/>
    <property type="project" value="TreeGrafter"/>
</dbReference>
<keyword evidence="3 5" id="KW-0863">Zinc-finger</keyword>
<evidence type="ECO:0000313" key="8">
    <source>
        <dbReference type="EMBL" id="KAF1812081.1"/>
    </source>
</evidence>
<reference evidence="10" key="3">
    <citation type="submission" date="2025-04" db="UniProtKB">
        <authorList>
            <consortium name="RefSeq"/>
        </authorList>
    </citation>
    <scope>IDENTIFICATION</scope>
    <source>
        <strain evidence="10">CBS 781.70</strain>
    </source>
</reference>
<feature type="compositionally biased region" description="Polar residues" evidence="6">
    <location>
        <begin position="422"/>
        <end position="431"/>
    </location>
</feature>
<dbReference type="SMART" id="SM00355">
    <property type="entry name" value="ZnF_C2H2"/>
    <property type="match status" value="4"/>
</dbReference>
<feature type="domain" description="C2H2-type" evidence="7">
    <location>
        <begin position="230"/>
        <end position="259"/>
    </location>
</feature>
<feature type="compositionally biased region" description="Basic residues" evidence="6">
    <location>
        <begin position="385"/>
        <end position="394"/>
    </location>
</feature>
<dbReference type="FunFam" id="3.30.160.60:FF:000446">
    <property type="entry name" value="Zinc finger protein"/>
    <property type="match status" value="1"/>
</dbReference>
<reference evidence="10" key="2">
    <citation type="submission" date="2020-04" db="EMBL/GenBank/DDBJ databases">
        <authorList>
            <consortium name="NCBI Genome Project"/>
        </authorList>
    </citation>
    <scope>NUCLEOTIDE SEQUENCE</scope>
    <source>
        <strain evidence="10">CBS 781.70</strain>
    </source>
</reference>
<evidence type="ECO:0000313" key="9">
    <source>
        <dbReference type="Proteomes" id="UP000504638"/>
    </source>
</evidence>
<dbReference type="AlphaFoldDB" id="A0A6G1G2D2"/>
<keyword evidence="4" id="KW-0862">Zinc</keyword>
<evidence type="ECO:0000256" key="2">
    <source>
        <dbReference type="ARBA" id="ARBA00022737"/>
    </source>
</evidence>
<dbReference type="PROSITE" id="PS00028">
    <property type="entry name" value="ZINC_FINGER_C2H2_1"/>
    <property type="match status" value="4"/>
</dbReference>
<dbReference type="GO" id="GO:0000981">
    <property type="term" value="F:DNA-binding transcription factor activity, RNA polymerase II-specific"/>
    <property type="evidence" value="ECO:0007669"/>
    <property type="project" value="TreeGrafter"/>
</dbReference>
<dbReference type="PROSITE" id="PS50157">
    <property type="entry name" value="ZINC_FINGER_C2H2_2"/>
    <property type="match status" value="4"/>
</dbReference>
<dbReference type="Pfam" id="PF00096">
    <property type="entry name" value="zf-C2H2"/>
    <property type="match status" value="4"/>
</dbReference>
<evidence type="ECO:0000259" key="7">
    <source>
        <dbReference type="PROSITE" id="PS50157"/>
    </source>
</evidence>
<evidence type="ECO:0000256" key="1">
    <source>
        <dbReference type="ARBA" id="ARBA00022723"/>
    </source>
</evidence>
<feature type="domain" description="C2H2-type" evidence="7">
    <location>
        <begin position="318"/>
        <end position="348"/>
    </location>
</feature>
<dbReference type="Proteomes" id="UP000504638">
    <property type="component" value="Unplaced"/>
</dbReference>
<evidence type="ECO:0000256" key="6">
    <source>
        <dbReference type="SAM" id="MobiDB-lite"/>
    </source>
</evidence>
<dbReference type="FunFam" id="3.30.160.60:FF:002343">
    <property type="entry name" value="Zinc finger protein 33A"/>
    <property type="match status" value="1"/>
</dbReference>
<feature type="compositionally biased region" description="Polar residues" evidence="6">
    <location>
        <begin position="205"/>
        <end position="214"/>
    </location>
</feature>
<reference evidence="8 10" key="1">
    <citation type="submission" date="2020-01" db="EMBL/GenBank/DDBJ databases">
        <authorList>
            <consortium name="DOE Joint Genome Institute"/>
            <person name="Haridas S."/>
            <person name="Albert R."/>
            <person name="Binder M."/>
            <person name="Bloem J."/>
            <person name="Labutti K."/>
            <person name="Salamov A."/>
            <person name="Andreopoulos B."/>
            <person name="Baker S.E."/>
            <person name="Barry K."/>
            <person name="Bills G."/>
            <person name="Bluhm B.H."/>
            <person name="Cannon C."/>
            <person name="Castanera R."/>
            <person name="Culley D.E."/>
            <person name="Daum C."/>
            <person name="Ezra D."/>
            <person name="Gonzalez J.B."/>
            <person name="Henrissat B."/>
            <person name="Kuo A."/>
            <person name="Liang C."/>
            <person name="Lipzen A."/>
            <person name="Lutzoni F."/>
            <person name="Magnuson J."/>
            <person name="Mondo S."/>
            <person name="Nolan M."/>
            <person name="Ohm R."/>
            <person name="Pangilinan J."/>
            <person name="Park H.-J."/>
            <person name="Ramirez L."/>
            <person name="Alfaro M."/>
            <person name="Sun H."/>
            <person name="Tritt A."/>
            <person name="Yoshinaga Y."/>
            <person name="Zwiers L.-H."/>
            <person name="Turgeon B.G."/>
            <person name="Goodwin S.B."/>
            <person name="Spatafora J.W."/>
            <person name="Crous P.W."/>
            <person name="Grigoriev I.V."/>
        </authorList>
    </citation>
    <scope>NUCLEOTIDE SEQUENCE</scope>
    <source>
        <strain evidence="8 10">CBS 781.70</strain>
    </source>
</reference>
<dbReference type="GeneID" id="54418301"/>
<dbReference type="Gene3D" id="3.30.160.60">
    <property type="entry name" value="Classic Zinc Finger"/>
    <property type="match status" value="4"/>
</dbReference>
<dbReference type="InterPro" id="IPR036236">
    <property type="entry name" value="Znf_C2H2_sf"/>
</dbReference>
<feature type="compositionally biased region" description="Basic residues" evidence="6">
    <location>
        <begin position="215"/>
        <end position="224"/>
    </location>
</feature>
<dbReference type="PANTHER" id="PTHR23235:SF120">
    <property type="entry name" value="KRUPPEL-LIKE FACTOR 15"/>
    <property type="match status" value="1"/>
</dbReference>
<dbReference type="InterPro" id="IPR013087">
    <property type="entry name" value="Znf_C2H2_type"/>
</dbReference>
<feature type="compositionally biased region" description="Low complexity" evidence="6">
    <location>
        <begin position="395"/>
        <end position="421"/>
    </location>
</feature>
<dbReference type="GO" id="GO:0008270">
    <property type="term" value="F:zinc ion binding"/>
    <property type="evidence" value="ECO:0007669"/>
    <property type="project" value="UniProtKB-KW"/>
</dbReference>
<dbReference type="SUPFAM" id="SSF57667">
    <property type="entry name" value="beta-beta-alpha zinc fingers"/>
    <property type="match status" value="2"/>
</dbReference>
<feature type="domain" description="C2H2-type" evidence="7">
    <location>
        <begin position="290"/>
        <end position="317"/>
    </location>
</feature>
<dbReference type="RefSeq" id="XP_033533712.1">
    <property type="nucleotide sequence ID" value="XM_033677731.1"/>
</dbReference>
<keyword evidence="2" id="KW-0677">Repeat</keyword>
<protein>
    <recommendedName>
        <fullName evidence="7">C2H2-type domain-containing protein</fullName>
    </recommendedName>
</protein>
<evidence type="ECO:0000256" key="4">
    <source>
        <dbReference type="ARBA" id="ARBA00022833"/>
    </source>
</evidence>
<dbReference type="OrthoDB" id="427030at2759"/>
<gene>
    <name evidence="8 10" type="ORF">P152DRAFT_44213</name>
</gene>
<evidence type="ECO:0000313" key="10">
    <source>
        <dbReference type="RefSeq" id="XP_033533712.1"/>
    </source>
</evidence>
<feature type="region of interest" description="Disordered" evidence="6">
    <location>
        <begin position="205"/>
        <end position="224"/>
    </location>
</feature>
<name>A0A6G1G2D2_9PEZI</name>